<dbReference type="InterPro" id="IPR010730">
    <property type="entry name" value="HET"/>
</dbReference>
<comment type="caution">
    <text evidence="3">The sequence shown here is derived from an EMBL/GenBank/DDBJ whole genome shotgun (WGS) entry which is preliminary data.</text>
</comment>
<dbReference type="Proteomes" id="UP000490939">
    <property type="component" value="Unassembled WGS sequence"/>
</dbReference>
<dbReference type="PANTHER" id="PTHR33112">
    <property type="entry name" value="DOMAIN PROTEIN, PUTATIVE-RELATED"/>
    <property type="match status" value="1"/>
</dbReference>
<keyword evidence="1" id="KW-0812">Transmembrane</keyword>
<evidence type="ECO:0000256" key="1">
    <source>
        <dbReference type="SAM" id="Phobius"/>
    </source>
</evidence>
<feature type="transmembrane region" description="Helical" evidence="1">
    <location>
        <begin position="77"/>
        <end position="96"/>
    </location>
</feature>
<feature type="transmembrane region" description="Helical" evidence="1">
    <location>
        <begin position="108"/>
        <end position="132"/>
    </location>
</feature>
<gene>
    <name evidence="3" type="ORF">EG327_005771</name>
</gene>
<keyword evidence="1" id="KW-1133">Transmembrane helix</keyword>
<keyword evidence="1" id="KW-0472">Membrane</keyword>
<feature type="transmembrane region" description="Helical" evidence="1">
    <location>
        <begin position="39"/>
        <end position="57"/>
    </location>
</feature>
<evidence type="ECO:0000313" key="4">
    <source>
        <dbReference type="Proteomes" id="UP000490939"/>
    </source>
</evidence>
<reference evidence="3 4" key="1">
    <citation type="submission" date="2019-07" db="EMBL/GenBank/DDBJ databases">
        <title>Venturia inaequalis Genome Resource.</title>
        <authorList>
            <person name="Lichtner F.J."/>
        </authorList>
    </citation>
    <scope>NUCLEOTIDE SEQUENCE [LARGE SCALE GENOMIC DNA]</scope>
    <source>
        <strain evidence="3 4">DMI_063113</strain>
    </source>
</reference>
<name>A0A8H3Z2D3_VENIN</name>
<accession>A0A8H3Z2D3</accession>
<evidence type="ECO:0000313" key="3">
    <source>
        <dbReference type="EMBL" id="KAE9982719.1"/>
    </source>
</evidence>
<dbReference type="PANTHER" id="PTHR33112:SF10">
    <property type="entry name" value="TOL"/>
    <property type="match status" value="1"/>
</dbReference>
<dbReference type="Pfam" id="PF06985">
    <property type="entry name" value="HET"/>
    <property type="match status" value="1"/>
</dbReference>
<feature type="transmembrane region" description="Helical" evidence="1">
    <location>
        <begin position="144"/>
        <end position="163"/>
    </location>
</feature>
<keyword evidence="4" id="KW-1185">Reference proteome</keyword>
<dbReference type="AlphaFoldDB" id="A0A8H3Z2D3"/>
<evidence type="ECO:0000259" key="2">
    <source>
        <dbReference type="Pfam" id="PF06985"/>
    </source>
</evidence>
<proteinExistence type="predicted"/>
<organism evidence="3 4">
    <name type="scientific">Venturia inaequalis</name>
    <name type="common">Apple scab fungus</name>
    <dbReference type="NCBI Taxonomy" id="5025"/>
    <lineage>
        <taxon>Eukaryota</taxon>
        <taxon>Fungi</taxon>
        <taxon>Dikarya</taxon>
        <taxon>Ascomycota</taxon>
        <taxon>Pezizomycotina</taxon>
        <taxon>Dothideomycetes</taxon>
        <taxon>Pleosporomycetidae</taxon>
        <taxon>Venturiales</taxon>
        <taxon>Venturiaceae</taxon>
        <taxon>Venturia</taxon>
    </lineage>
</organism>
<sequence length="337" mass="38082">MKSKPILTVREYVDRLRLTKNLDIRAFLVFQRLCRFYKTLNVVAALVAGLSLAILTFNEFHPTESSLVRAAEGFLCSSAITAVISAMTSTMLLFRFEGQEHATRKDLALAWSPLFMLDLAIVEYLLGLLLWYNGKNNRWRIVLMSLQMVGLLLFSISLAVWMWQSMSETGGLGKEEANAAGSGRRRLMPVATLHYPTVGASISLDKKRTCTHKDNLEQRQKGFQAQDLPKTFQDTVEVTRQLGKQYLWIDSLCIIQGLEEGEETDNWKKESKRMETVFSLAYCTLAASSAKGSDEGFLKLRPSSLPLQIQTKDGRWFYVSTEVDNFLEDVEKAPLNG</sequence>
<protein>
    <recommendedName>
        <fullName evidence="2">Heterokaryon incompatibility domain-containing protein</fullName>
    </recommendedName>
</protein>
<dbReference type="EMBL" id="WNWR01000334">
    <property type="protein sequence ID" value="KAE9982719.1"/>
    <property type="molecule type" value="Genomic_DNA"/>
</dbReference>
<feature type="domain" description="Heterokaryon incompatibility" evidence="2">
    <location>
        <begin position="215"/>
        <end position="306"/>
    </location>
</feature>